<sequence length="276" mass="32048">MTFSRWRVTDRRRIQEGGERALCYREDEEESRVSEGFCGFNRSREIWLGDLRGCDNLLEGLELVTFNLLRGEATRDEEDRETFGSRSGFGLMVIIRRCLRFLGWKREDRGGSGRKGHLLLITYSWMTRALQTFTILFSKDTSRREQCSILLGHEIALESGFTIYMHCFLGMILIDKNMGRSQFGQVTMVTVMGVGSALNDMGLMRCFTWMFWTLWEPRPKKWCHMVFWYLDAAQDRVVRSRRKVSISSTGLFKPVADKRLGVGEGLELLFHGDTDM</sequence>
<dbReference type="EMBL" id="LR031877">
    <property type="protein sequence ID" value="VDD41922.1"/>
    <property type="molecule type" value="Genomic_DNA"/>
</dbReference>
<proteinExistence type="predicted"/>
<protein>
    <submittedName>
        <fullName evidence="1">Uncharacterized protein</fullName>
    </submittedName>
</protein>
<organism evidence="1">
    <name type="scientific">Brassica oleracea</name>
    <name type="common">Wild cabbage</name>
    <dbReference type="NCBI Taxonomy" id="3712"/>
    <lineage>
        <taxon>Eukaryota</taxon>
        <taxon>Viridiplantae</taxon>
        <taxon>Streptophyta</taxon>
        <taxon>Embryophyta</taxon>
        <taxon>Tracheophyta</taxon>
        <taxon>Spermatophyta</taxon>
        <taxon>Magnoliopsida</taxon>
        <taxon>eudicotyledons</taxon>
        <taxon>Gunneridae</taxon>
        <taxon>Pentapetalae</taxon>
        <taxon>rosids</taxon>
        <taxon>malvids</taxon>
        <taxon>Brassicales</taxon>
        <taxon>Brassicaceae</taxon>
        <taxon>Brassiceae</taxon>
        <taxon>Brassica</taxon>
    </lineage>
</organism>
<accession>A0A3P6FCH7</accession>
<name>A0A3P6FCH7_BRAOL</name>
<dbReference type="AlphaFoldDB" id="A0A3P6FCH7"/>
<evidence type="ECO:0000313" key="1">
    <source>
        <dbReference type="EMBL" id="VDD41922.1"/>
    </source>
</evidence>
<gene>
    <name evidence="1" type="ORF">BOLC5T29469H</name>
</gene>
<reference evidence="1" key="1">
    <citation type="submission" date="2018-11" db="EMBL/GenBank/DDBJ databases">
        <authorList>
            <consortium name="Genoscope - CEA"/>
            <person name="William W."/>
        </authorList>
    </citation>
    <scope>NUCLEOTIDE SEQUENCE</scope>
</reference>